<evidence type="ECO:0000313" key="5">
    <source>
        <dbReference type="Proteomes" id="UP000265955"/>
    </source>
</evidence>
<gene>
    <name evidence="4" type="ORF">D3871_19760</name>
</gene>
<dbReference type="GO" id="GO:0004364">
    <property type="term" value="F:glutathione transferase activity"/>
    <property type="evidence" value="ECO:0007669"/>
    <property type="project" value="TreeGrafter"/>
</dbReference>
<comment type="caution">
    <text evidence="4">The sequence shown here is derived from an EMBL/GenBank/DDBJ whole genome shotgun (WGS) entry which is preliminary data.</text>
</comment>
<comment type="catalytic activity">
    <reaction evidence="1">
        <text>2-hydroxychromene-2-carboxylate = (3E)-4-(2-hydroxyphenyl)-2-oxobut-3-enoate</text>
        <dbReference type="Rhea" id="RHEA:27401"/>
        <dbReference type="ChEBI" id="CHEBI:59350"/>
        <dbReference type="ChEBI" id="CHEBI:59353"/>
        <dbReference type="EC" id="5.99.1.4"/>
    </reaction>
</comment>
<dbReference type="GO" id="GO:0018845">
    <property type="term" value="F:2-hydroxychromene-2-carboxylate isomerase activity"/>
    <property type="evidence" value="ECO:0007669"/>
    <property type="project" value="UniProtKB-UniRule"/>
</dbReference>
<keyword evidence="1" id="KW-0413">Isomerase</keyword>
<dbReference type="GO" id="GO:0004602">
    <property type="term" value="F:glutathione peroxidase activity"/>
    <property type="evidence" value="ECO:0007669"/>
    <property type="project" value="TreeGrafter"/>
</dbReference>
<comment type="similarity">
    <text evidence="1">Belongs to the GST superfamily. NadH family.</text>
</comment>
<dbReference type="AlphaFoldDB" id="A0A3A3FLF7"/>
<keyword evidence="5" id="KW-1185">Reference proteome</keyword>
<feature type="active site" description="Nucleophile" evidence="2">
    <location>
        <position position="17"/>
    </location>
</feature>
<proteinExistence type="inferred from homology"/>
<dbReference type="OrthoDB" id="8560325at2"/>
<dbReference type="SUPFAM" id="SSF52833">
    <property type="entry name" value="Thioredoxin-like"/>
    <property type="match status" value="1"/>
</dbReference>
<accession>A0A3A3FLF7</accession>
<dbReference type="Gene3D" id="3.40.30.10">
    <property type="entry name" value="Glutaredoxin"/>
    <property type="match status" value="1"/>
</dbReference>
<evidence type="ECO:0000259" key="3">
    <source>
        <dbReference type="Pfam" id="PF01323"/>
    </source>
</evidence>
<evidence type="ECO:0000256" key="2">
    <source>
        <dbReference type="PIRSR" id="PIRSR006386-1"/>
    </source>
</evidence>
<dbReference type="InterPro" id="IPR014440">
    <property type="entry name" value="HCCAis_GSTk"/>
</dbReference>
<dbReference type="InterPro" id="IPR036249">
    <property type="entry name" value="Thioredoxin-like_sf"/>
</dbReference>
<dbReference type="InterPro" id="IPR051924">
    <property type="entry name" value="GST_Kappa/NadH"/>
</dbReference>
<dbReference type="GO" id="GO:0006749">
    <property type="term" value="P:glutathione metabolic process"/>
    <property type="evidence" value="ECO:0007669"/>
    <property type="project" value="TreeGrafter"/>
</dbReference>
<dbReference type="PIRSF" id="PIRSF006386">
    <property type="entry name" value="HCCAis_GSTk"/>
    <property type="match status" value="1"/>
</dbReference>
<dbReference type="InterPro" id="IPR001853">
    <property type="entry name" value="DSBA-like_thioredoxin_dom"/>
</dbReference>
<dbReference type="Pfam" id="PF01323">
    <property type="entry name" value="DSBA"/>
    <property type="match status" value="1"/>
</dbReference>
<organism evidence="4 5">
    <name type="scientific">Noviherbaspirillum saxi</name>
    <dbReference type="NCBI Taxonomy" id="2320863"/>
    <lineage>
        <taxon>Bacteria</taxon>
        <taxon>Pseudomonadati</taxon>
        <taxon>Pseudomonadota</taxon>
        <taxon>Betaproteobacteria</taxon>
        <taxon>Burkholderiales</taxon>
        <taxon>Oxalobacteraceae</taxon>
        <taxon>Noviherbaspirillum</taxon>
    </lineage>
</organism>
<evidence type="ECO:0000313" key="4">
    <source>
        <dbReference type="EMBL" id="RJF96313.1"/>
    </source>
</evidence>
<evidence type="ECO:0000256" key="1">
    <source>
        <dbReference type="PIRNR" id="PIRNR006386"/>
    </source>
</evidence>
<name>A0A3A3FLF7_9BURK</name>
<dbReference type="EC" id="5.99.1.4" evidence="1"/>
<sequence>MTEQNDQIVDAFIDLRSPYSYLALKPARLLAQRTGVTFNWWPYITDFRSAYGGEVEQRTSRDIAKVKYLYMDCRRLAKLQGLTIRSTTKLWDSTLASQALLFAKSRNRLWEFCDPLLAEFWRREFDLESKEQLDEALANAGLDVNEWHQYRAEDAESDFAAASERAELLGVFGAPTFVYRGELFWGGDRLDLLAATISASSTSE</sequence>
<feature type="domain" description="DSBA-like thioredoxin" evidence="3">
    <location>
        <begin position="9"/>
        <end position="197"/>
    </location>
</feature>
<dbReference type="EMBL" id="QYUO01000002">
    <property type="protein sequence ID" value="RJF96313.1"/>
    <property type="molecule type" value="Genomic_DNA"/>
</dbReference>
<dbReference type="PANTHER" id="PTHR42943">
    <property type="entry name" value="GLUTATHIONE S-TRANSFERASE KAPPA"/>
    <property type="match status" value="1"/>
</dbReference>
<reference evidence="5" key="1">
    <citation type="submission" date="2018-09" db="EMBL/GenBank/DDBJ databases">
        <authorList>
            <person name="Zhu H."/>
        </authorList>
    </citation>
    <scope>NUCLEOTIDE SEQUENCE [LARGE SCALE GENOMIC DNA]</scope>
    <source>
        <strain evidence="5">K1R23-30</strain>
    </source>
</reference>
<dbReference type="Proteomes" id="UP000265955">
    <property type="component" value="Unassembled WGS sequence"/>
</dbReference>
<protein>
    <recommendedName>
        <fullName evidence="1">2-hydroxychromene-2-carboxylate isomerase</fullName>
        <ecNumber evidence="1">5.99.1.4</ecNumber>
    </recommendedName>
</protein>
<dbReference type="PANTHER" id="PTHR42943:SF2">
    <property type="entry name" value="GLUTATHIONE S-TRANSFERASE KAPPA 1"/>
    <property type="match status" value="1"/>
</dbReference>